<accession>A0A9X2FBJ5</accession>
<dbReference type="InterPro" id="IPR006151">
    <property type="entry name" value="Shikm_DH/Glu-tRNA_Rdtase"/>
</dbReference>
<comment type="catalytic activity">
    <reaction evidence="7 8 13">
        <text>(S)-4-amino-5-oxopentanoate + tRNA(Glu) + NADP(+) = L-glutamyl-tRNA(Glu) + NADPH + H(+)</text>
        <dbReference type="Rhea" id="RHEA:12344"/>
        <dbReference type="Rhea" id="RHEA-COMP:9663"/>
        <dbReference type="Rhea" id="RHEA-COMP:9680"/>
        <dbReference type="ChEBI" id="CHEBI:15378"/>
        <dbReference type="ChEBI" id="CHEBI:57501"/>
        <dbReference type="ChEBI" id="CHEBI:57783"/>
        <dbReference type="ChEBI" id="CHEBI:58349"/>
        <dbReference type="ChEBI" id="CHEBI:78442"/>
        <dbReference type="ChEBI" id="CHEBI:78520"/>
        <dbReference type="EC" id="1.2.1.70"/>
    </reaction>
</comment>
<organism evidence="17 18">
    <name type="scientific">Aeoliella straminimaris</name>
    <dbReference type="NCBI Taxonomy" id="2954799"/>
    <lineage>
        <taxon>Bacteria</taxon>
        <taxon>Pseudomonadati</taxon>
        <taxon>Planctomycetota</taxon>
        <taxon>Planctomycetia</taxon>
        <taxon>Pirellulales</taxon>
        <taxon>Lacipirellulaceae</taxon>
        <taxon>Aeoliella</taxon>
    </lineage>
</organism>
<feature type="binding site" evidence="8 10">
    <location>
        <begin position="49"/>
        <end position="52"/>
    </location>
    <ligand>
        <name>substrate</name>
    </ligand>
</feature>
<comment type="domain">
    <text evidence="8">Possesses an unusual extended V-shaped dimeric structure with each monomer consisting of three distinct domains arranged along a curved 'spinal' alpha-helix. The N-terminal catalytic domain specifically recognizes the glutamate moiety of the substrate. The second domain is the NADPH-binding domain, and the third C-terminal domain is responsible for dimerization.</text>
</comment>
<dbReference type="PANTHER" id="PTHR43013:SF1">
    <property type="entry name" value="GLUTAMYL-TRNA REDUCTASE"/>
    <property type="match status" value="1"/>
</dbReference>
<dbReference type="GO" id="GO:0019353">
    <property type="term" value="P:protoporphyrinogen IX biosynthetic process from glutamate"/>
    <property type="evidence" value="ECO:0007669"/>
    <property type="project" value="TreeGrafter"/>
</dbReference>
<comment type="miscellaneous">
    <text evidence="8">During catalysis, the active site Cys acts as a nucleophile attacking the alpha-carbonyl group of tRNA-bound glutamate with the formation of a thioester intermediate between enzyme and glutamate, and the concomitant release of tRNA(Glu). The thioester intermediate is finally reduced by direct hydride transfer from NADPH, to form the product GSA.</text>
</comment>
<keyword evidence="6 8" id="KW-0627">Porphyrin biosynthesis</keyword>
<evidence type="ECO:0000256" key="2">
    <source>
        <dbReference type="ARBA" id="ARBA00005916"/>
    </source>
</evidence>
<dbReference type="EC" id="1.2.1.70" evidence="3 8"/>
<dbReference type="EMBL" id="JAMXLR010000051">
    <property type="protein sequence ID" value="MCO6045213.1"/>
    <property type="molecule type" value="Genomic_DNA"/>
</dbReference>
<feature type="active site" description="Nucleophile" evidence="8 9">
    <location>
        <position position="50"/>
    </location>
</feature>
<dbReference type="PIRSF" id="PIRSF000445">
    <property type="entry name" value="4pyrrol_synth_GluRdtase"/>
    <property type="match status" value="1"/>
</dbReference>
<feature type="domain" description="Tetrapyrrole biosynthesis glutamyl-tRNA reductase dimerisation" evidence="14">
    <location>
        <begin position="324"/>
        <end position="423"/>
    </location>
</feature>
<evidence type="ECO:0000256" key="4">
    <source>
        <dbReference type="ARBA" id="ARBA00022857"/>
    </source>
</evidence>
<feature type="binding site" evidence="8 10">
    <location>
        <position position="111"/>
    </location>
    <ligand>
        <name>substrate</name>
    </ligand>
</feature>
<evidence type="ECO:0000256" key="6">
    <source>
        <dbReference type="ARBA" id="ARBA00023244"/>
    </source>
</evidence>
<dbReference type="NCBIfam" id="TIGR01035">
    <property type="entry name" value="hemA"/>
    <property type="match status" value="1"/>
</dbReference>
<dbReference type="InterPro" id="IPR015896">
    <property type="entry name" value="4pyrrol_synth_GluRdtase_dimer"/>
</dbReference>
<name>A0A9X2FBJ5_9BACT</name>
<evidence type="ECO:0000259" key="15">
    <source>
        <dbReference type="Pfam" id="PF01488"/>
    </source>
</evidence>
<evidence type="ECO:0000256" key="8">
    <source>
        <dbReference type="HAMAP-Rule" id="MF_00087"/>
    </source>
</evidence>
<dbReference type="PANTHER" id="PTHR43013">
    <property type="entry name" value="GLUTAMYL-TRNA REDUCTASE"/>
    <property type="match status" value="1"/>
</dbReference>
<dbReference type="Pfam" id="PF00745">
    <property type="entry name" value="GlutR_dimer"/>
    <property type="match status" value="1"/>
</dbReference>
<evidence type="ECO:0000256" key="7">
    <source>
        <dbReference type="ARBA" id="ARBA00047464"/>
    </source>
</evidence>
<evidence type="ECO:0000256" key="1">
    <source>
        <dbReference type="ARBA" id="ARBA00005059"/>
    </source>
</evidence>
<dbReference type="InterPro" id="IPR018214">
    <property type="entry name" value="GluRdtase_CS"/>
</dbReference>
<feature type="domain" description="Glutamyl-tRNA reductase N-terminal" evidence="16">
    <location>
        <begin position="6"/>
        <end position="158"/>
    </location>
</feature>
<dbReference type="Gene3D" id="3.30.460.30">
    <property type="entry name" value="Glutamyl-tRNA reductase, N-terminal domain"/>
    <property type="match status" value="1"/>
</dbReference>
<comment type="subunit">
    <text evidence="8">Homodimer.</text>
</comment>
<evidence type="ECO:0000313" key="18">
    <source>
        <dbReference type="Proteomes" id="UP001155241"/>
    </source>
</evidence>
<dbReference type="FunFam" id="3.30.460.30:FF:000001">
    <property type="entry name" value="Glutamyl-tRNA reductase"/>
    <property type="match status" value="1"/>
</dbReference>
<feature type="binding site" evidence="8 11">
    <location>
        <begin position="192"/>
        <end position="197"/>
    </location>
    <ligand>
        <name>NADP(+)</name>
        <dbReference type="ChEBI" id="CHEBI:58349"/>
    </ligand>
</feature>
<comment type="function">
    <text evidence="8">Catalyzes the NADPH-dependent reduction of glutamyl-tRNA(Glu) to glutamate 1-semialdehyde (GSA).</text>
</comment>
<dbReference type="HAMAP" id="MF_00087">
    <property type="entry name" value="Glu_tRNA_reductase"/>
    <property type="match status" value="1"/>
</dbReference>
<reference evidence="17" key="1">
    <citation type="submission" date="2022-06" db="EMBL/GenBank/DDBJ databases">
        <title>Aeoliella straminimaris, a novel planctomycete from sediments.</title>
        <authorList>
            <person name="Vitorino I.R."/>
            <person name="Lage O.M."/>
        </authorList>
    </citation>
    <scope>NUCLEOTIDE SEQUENCE</scope>
    <source>
        <strain evidence="17">ICT_H6.2</strain>
    </source>
</reference>
<dbReference type="Gene3D" id="3.40.50.720">
    <property type="entry name" value="NAD(P)-binding Rossmann-like Domain"/>
    <property type="match status" value="1"/>
</dbReference>
<evidence type="ECO:0000256" key="11">
    <source>
        <dbReference type="PIRSR" id="PIRSR000445-3"/>
    </source>
</evidence>
<dbReference type="GO" id="GO:0008883">
    <property type="term" value="F:glutamyl-tRNA reductase activity"/>
    <property type="evidence" value="ECO:0007669"/>
    <property type="project" value="UniProtKB-UniRule"/>
</dbReference>
<proteinExistence type="inferred from homology"/>
<gene>
    <name evidence="8 17" type="primary">hemA</name>
    <name evidence="17" type="ORF">NG895_14975</name>
</gene>
<evidence type="ECO:0000256" key="10">
    <source>
        <dbReference type="PIRSR" id="PIRSR000445-2"/>
    </source>
</evidence>
<evidence type="ECO:0000313" key="17">
    <source>
        <dbReference type="EMBL" id="MCO6045213.1"/>
    </source>
</evidence>
<dbReference type="Pfam" id="PF05201">
    <property type="entry name" value="GlutR_N"/>
    <property type="match status" value="1"/>
</dbReference>
<dbReference type="SUPFAM" id="SSF51735">
    <property type="entry name" value="NAD(P)-binding Rossmann-fold domains"/>
    <property type="match status" value="1"/>
</dbReference>
<keyword evidence="18" id="KW-1185">Reference proteome</keyword>
<evidence type="ECO:0000256" key="9">
    <source>
        <dbReference type="PIRSR" id="PIRSR000445-1"/>
    </source>
</evidence>
<dbReference type="PROSITE" id="PS00747">
    <property type="entry name" value="GLUTR"/>
    <property type="match status" value="1"/>
</dbReference>
<evidence type="ECO:0000259" key="16">
    <source>
        <dbReference type="Pfam" id="PF05201"/>
    </source>
</evidence>
<sequence length="425" mass="47667">MNLRMVGCSHHQSNIAFRERLAFTPDQAANALSAWQQSHPGVEAVLLSTCNRTEFYAAAAGHSDAFTDNSLAEYLAGWHSIPLDEITQQLVSLDGQAVVEHLFRVAASLDSMVVGEPQILAQVKQAYELACELGSAGPHMHGCFQAALRVARRVTSETSLHRHRVSIPSVAIADFASRIFERFDDKRVLVIGAGEMADETLRYLRDAGAKRFTILNRDPGRAQALAAQWQAEAASWGDLHRQLVRADLVISTTAAGHPIVTLEYYRKQIADERNQRPLFILDLAMPRDFEPAIGEELGTYLYSIDDLAAACEQNRKSRQRELPRAERIIGEETSRFLTDARMQVSSPLITQLRAEWDVVKQAELARLLNKLGDLDQKSQEEITRFADRLVNKLLHPPLQSLRDEAENDSHTSLLDALRRLFQLRE</sequence>
<feature type="binding site" evidence="8 10">
    <location>
        <begin position="116"/>
        <end position="118"/>
    </location>
    <ligand>
        <name>substrate</name>
    </ligand>
</feature>
<feature type="site" description="Important for activity" evidence="8 12">
    <location>
        <position position="101"/>
    </location>
</feature>
<dbReference type="InterPro" id="IPR036343">
    <property type="entry name" value="GluRdtase_N_sf"/>
</dbReference>
<evidence type="ECO:0000256" key="12">
    <source>
        <dbReference type="PIRSR" id="PIRSR000445-4"/>
    </source>
</evidence>
<comment type="similarity">
    <text evidence="2 8 13">Belongs to the glutamyl-tRNA reductase family.</text>
</comment>
<feature type="domain" description="Quinate/shikimate 5-dehydrogenase/glutamyl-tRNA reductase" evidence="15">
    <location>
        <begin position="175"/>
        <end position="308"/>
    </location>
</feature>
<dbReference type="SUPFAM" id="SSF69742">
    <property type="entry name" value="Glutamyl tRNA-reductase catalytic, N-terminal domain"/>
    <property type="match status" value="1"/>
</dbReference>
<keyword evidence="5 8" id="KW-0560">Oxidoreductase</keyword>
<evidence type="ECO:0000256" key="5">
    <source>
        <dbReference type="ARBA" id="ARBA00023002"/>
    </source>
</evidence>
<dbReference type="RefSeq" id="WP_252853323.1">
    <property type="nucleotide sequence ID" value="NZ_JAMXLR010000051.1"/>
</dbReference>
<dbReference type="Proteomes" id="UP001155241">
    <property type="component" value="Unassembled WGS sequence"/>
</dbReference>
<evidence type="ECO:0000256" key="3">
    <source>
        <dbReference type="ARBA" id="ARBA00012970"/>
    </source>
</evidence>
<comment type="caution">
    <text evidence="17">The sequence shown here is derived from an EMBL/GenBank/DDBJ whole genome shotgun (WGS) entry which is preliminary data.</text>
</comment>
<dbReference type="CDD" id="cd05213">
    <property type="entry name" value="NAD_bind_Glutamyl_tRNA_reduct"/>
    <property type="match status" value="1"/>
</dbReference>
<dbReference type="SUPFAM" id="SSF69075">
    <property type="entry name" value="Glutamyl tRNA-reductase dimerization domain"/>
    <property type="match status" value="1"/>
</dbReference>
<dbReference type="GO" id="GO:0050661">
    <property type="term" value="F:NADP binding"/>
    <property type="evidence" value="ECO:0007669"/>
    <property type="project" value="InterPro"/>
</dbReference>
<protein>
    <recommendedName>
        <fullName evidence="3 8">Glutamyl-tRNA reductase</fullName>
        <shortName evidence="8">GluTR</shortName>
        <ecNumber evidence="3 8">1.2.1.70</ecNumber>
    </recommendedName>
</protein>
<feature type="binding site" evidence="8 10">
    <location>
        <position position="122"/>
    </location>
    <ligand>
        <name>substrate</name>
    </ligand>
</feature>
<evidence type="ECO:0000256" key="13">
    <source>
        <dbReference type="RuleBase" id="RU000584"/>
    </source>
</evidence>
<dbReference type="InterPro" id="IPR000343">
    <property type="entry name" value="4pyrrol_synth_GluRdtase"/>
</dbReference>
<dbReference type="InterPro" id="IPR015895">
    <property type="entry name" value="4pyrrol_synth_GluRdtase_N"/>
</dbReference>
<keyword evidence="4 8" id="KW-0521">NADP</keyword>
<dbReference type="Pfam" id="PF01488">
    <property type="entry name" value="Shikimate_DH"/>
    <property type="match status" value="1"/>
</dbReference>
<comment type="pathway">
    <text evidence="1 8 13">Porphyrin-containing compound metabolism; protoporphyrin-IX biosynthesis; 5-aminolevulinate from L-glutamyl-tRNA(Glu): step 1/2.</text>
</comment>
<dbReference type="InterPro" id="IPR036453">
    <property type="entry name" value="GluRdtase_dimer_dom_sf"/>
</dbReference>
<evidence type="ECO:0000259" key="14">
    <source>
        <dbReference type="Pfam" id="PF00745"/>
    </source>
</evidence>
<dbReference type="AlphaFoldDB" id="A0A9X2FBJ5"/>
<dbReference type="InterPro" id="IPR036291">
    <property type="entry name" value="NAD(P)-bd_dom_sf"/>
</dbReference>